<dbReference type="GO" id="GO:0003700">
    <property type="term" value="F:DNA-binding transcription factor activity"/>
    <property type="evidence" value="ECO:0007669"/>
    <property type="project" value="InterPro"/>
</dbReference>
<evidence type="ECO:0000313" key="5">
    <source>
        <dbReference type="EMBL" id="KGO83618.1"/>
    </source>
</evidence>
<dbReference type="PROSITE" id="PS01124">
    <property type="entry name" value="HTH_ARAC_FAMILY_2"/>
    <property type="match status" value="1"/>
</dbReference>
<proteinExistence type="predicted"/>
<evidence type="ECO:0000259" key="4">
    <source>
        <dbReference type="PROSITE" id="PS01124"/>
    </source>
</evidence>
<dbReference type="Pfam" id="PF12833">
    <property type="entry name" value="HTH_18"/>
    <property type="match status" value="1"/>
</dbReference>
<name>A0A0A2LWM2_9FLAO</name>
<dbReference type="PANTHER" id="PTHR43280:SF32">
    <property type="entry name" value="TRANSCRIPTIONAL REGULATORY PROTEIN"/>
    <property type="match status" value="1"/>
</dbReference>
<reference evidence="5 6" key="1">
    <citation type="submission" date="2013-09" db="EMBL/GenBank/DDBJ databases">
        <authorList>
            <person name="Zeng Z."/>
            <person name="Chen C."/>
        </authorList>
    </citation>
    <scope>NUCLEOTIDE SEQUENCE [LARGE SCALE GENOMIC DNA]</scope>
    <source>
        <strain evidence="5 6">F44-8</strain>
    </source>
</reference>
<dbReference type="InterPro" id="IPR037923">
    <property type="entry name" value="HTH-like"/>
</dbReference>
<comment type="caution">
    <text evidence="5">The sequence shown here is derived from an EMBL/GenBank/DDBJ whole genome shotgun (WGS) entry which is preliminary data.</text>
</comment>
<dbReference type="Gene3D" id="1.10.10.60">
    <property type="entry name" value="Homeodomain-like"/>
    <property type="match status" value="1"/>
</dbReference>
<dbReference type="Pfam" id="PF02311">
    <property type="entry name" value="AraC_binding"/>
    <property type="match status" value="1"/>
</dbReference>
<protein>
    <recommendedName>
        <fullName evidence="4">HTH araC/xylS-type domain-containing protein</fullName>
    </recommendedName>
</protein>
<accession>A0A0A2LWM2</accession>
<keyword evidence="2" id="KW-0238">DNA-binding</keyword>
<dbReference type="SUPFAM" id="SSF46689">
    <property type="entry name" value="Homeodomain-like"/>
    <property type="match status" value="1"/>
</dbReference>
<evidence type="ECO:0000313" key="6">
    <source>
        <dbReference type="Proteomes" id="UP000030129"/>
    </source>
</evidence>
<gene>
    <name evidence="5" type="ORF">Q763_03375</name>
</gene>
<dbReference type="SMART" id="SM00342">
    <property type="entry name" value="HTH_ARAC"/>
    <property type="match status" value="1"/>
</dbReference>
<keyword evidence="1" id="KW-0805">Transcription regulation</keyword>
<sequence>MKKTAILDINQFKQTGLEDFYVNTLEDHLITSHKDIALPHKHNFYLAILFTHGTGIHEVDFTVYDVKPGSLFFLNPGQTHHWELSSDTKGYIFFHTQAFYDLYYTQNQINNFPFFYSMHSSPCIYLENEELDDVTLLFKRILKENGRDEILKKHRIINLVQYVYIECTRIYARQNPVAALDTHNSYYSKFLKLEELVNQYFITEKSSTAYAEMMHITPKHLNRITQAVAGKTTSDIIIDRVLLEAKKELILQQDNFAGISEMLGYEDYAYFSRLFKKKTGETPSEFLNRYNKV</sequence>
<evidence type="ECO:0000256" key="2">
    <source>
        <dbReference type="ARBA" id="ARBA00023125"/>
    </source>
</evidence>
<dbReference type="STRING" id="1406840.Q763_03375"/>
<evidence type="ECO:0000256" key="3">
    <source>
        <dbReference type="ARBA" id="ARBA00023163"/>
    </source>
</evidence>
<dbReference type="GO" id="GO:0043565">
    <property type="term" value="F:sequence-specific DNA binding"/>
    <property type="evidence" value="ECO:0007669"/>
    <property type="project" value="InterPro"/>
</dbReference>
<dbReference type="eggNOG" id="COG2207">
    <property type="taxonomic scope" value="Bacteria"/>
</dbReference>
<dbReference type="Gene3D" id="2.60.120.10">
    <property type="entry name" value="Jelly Rolls"/>
    <property type="match status" value="1"/>
</dbReference>
<dbReference type="SUPFAM" id="SSF51215">
    <property type="entry name" value="Regulatory protein AraC"/>
    <property type="match status" value="1"/>
</dbReference>
<dbReference type="InterPro" id="IPR003313">
    <property type="entry name" value="AraC-bd"/>
</dbReference>
<evidence type="ECO:0000256" key="1">
    <source>
        <dbReference type="ARBA" id="ARBA00023015"/>
    </source>
</evidence>
<dbReference type="InterPro" id="IPR009057">
    <property type="entry name" value="Homeodomain-like_sf"/>
</dbReference>
<feature type="domain" description="HTH araC/xylS-type" evidence="4">
    <location>
        <begin position="191"/>
        <end position="289"/>
    </location>
</feature>
<dbReference type="InterPro" id="IPR014710">
    <property type="entry name" value="RmlC-like_jellyroll"/>
</dbReference>
<organism evidence="5 6">
    <name type="scientific">Flavobacterium beibuense F44-8</name>
    <dbReference type="NCBI Taxonomy" id="1406840"/>
    <lineage>
        <taxon>Bacteria</taxon>
        <taxon>Pseudomonadati</taxon>
        <taxon>Bacteroidota</taxon>
        <taxon>Flavobacteriia</taxon>
        <taxon>Flavobacteriales</taxon>
        <taxon>Flavobacteriaceae</taxon>
        <taxon>Flavobacterium</taxon>
    </lineage>
</organism>
<dbReference type="EMBL" id="JRLV01000003">
    <property type="protein sequence ID" value="KGO83618.1"/>
    <property type="molecule type" value="Genomic_DNA"/>
</dbReference>
<keyword evidence="3" id="KW-0804">Transcription</keyword>
<dbReference type="RefSeq" id="WP_035131152.1">
    <property type="nucleotide sequence ID" value="NZ_JRLV01000003.1"/>
</dbReference>
<dbReference type="AlphaFoldDB" id="A0A0A2LWM2"/>
<keyword evidence="6" id="KW-1185">Reference proteome</keyword>
<dbReference type="PANTHER" id="PTHR43280">
    <property type="entry name" value="ARAC-FAMILY TRANSCRIPTIONAL REGULATOR"/>
    <property type="match status" value="1"/>
</dbReference>
<dbReference type="InterPro" id="IPR018060">
    <property type="entry name" value="HTH_AraC"/>
</dbReference>
<dbReference type="Proteomes" id="UP000030129">
    <property type="component" value="Unassembled WGS sequence"/>
</dbReference>